<reference evidence="4" key="1">
    <citation type="submission" date="2011-12" db="EMBL/GenBank/DDBJ databases">
        <title>Complete sequence of Methanoregula formicicum SMSP.</title>
        <authorList>
            <person name="Lucas S."/>
            <person name="Han J."/>
            <person name="Lapidus A."/>
            <person name="Cheng J.-F."/>
            <person name="Goodwin L."/>
            <person name="Pitluck S."/>
            <person name="Peters L."/>
            <person name="Ovchinnikova G."/>
            <person name="Teshima H."/>
            <person name="Detter J.C."/>
            <person name="Han C."/>
            <person name="Tapia R."/>
            <person name="Land M."/>
            <person name="Hauser L."/>
            <person name="Kyrpides N."/>
            <person name="Ivanova N."/>
            <person name="Pagani I."/>
            <person name="Imachi H."/>
            <person name="Tamaki H."/>
            <person name="Sekiguchi Y."/>
            <person name="Kamagata Y."/>
            <person name="Cadillo-Quiroz H."/>
            <person name="Zinder S."/>
            <person name="Liu W.-T."/>
            <person name="Woyke T."/>
        </authorList>
    </citation>
    <scope>NUCLEOTIDE SEQUENCE [LARGE SCALE GENOMIC DNA]</scope>
    <source>
        <strain evidence="4">DSM 22288 / NBRC 105244 / SMSP</strain>
    </source>
</reference>
<dbReference type="HOGENOM" id="CLU_580896_0_0_2"/>
<dbReference type="CDD" id="cd00130">
    <property type="entry name" value="PAS"/>
    <property type="match status" value="2"/>
</dbReference>
<dbReference type="GO" id="GO:0006355">
    <property type="term" value="P:regulation of DNA-templated transcription"/>
    <property type="evidence" value="ECO:0007669"/>
    <property type="project" value="InterPro"/>
</dbReference>
<evidence type="ECO:0000313" key="4">
    <source>
        <dbReference type="Proteomes" id="UP000010824"/>
    </source>
</evidence>
<sequence length="466" mass="53516">MFTAMMQDYQQELGAIRELLKKNQNGMSVTDISKALKKNKNTIGRYLDILLISGQVDMRTYGMAKVYTLSQRVPLSAMLSYSKELIMVLDDEFRIIDVNANFLTLLHLSREEAVGKNISFLQSPEVDVHELLDSISKEKKKAETTVTFLVKGKEERIFHQKCIPTVFDDGGKGITLVLEDVTERILAEREIRESEERFRMMAENIRDGLIIFENGKTVYANRRIAEITGYSFKELWTMNTLSIIPQECRDEVTRRIRDIESHPESPGDLKMWIIRKDGEKRFVYIRINAVRRGSILYNFVVFTDITELKNQEAKVRESEQRFRMMAENIQDGLIIVENDKVVYTNHRINKISGYSDEEMMTMGLHGTIIVENVSGGMADAGLIPLSEKTKIEEIIKSVEPDSGVPGEFRIWIRRKDGIPRFIHGKVTAARQGSVTSTYITIADITDFAERENALRQRIDALQDLLR</sequence>
<dbReference type="KEGG" id="mfo:Metfor_0271"/>
<dbReference type="InterPro" id="IPR036388">
    <property type="entry name" value="WH-like_DNA-bd_sf"/>
</dbReference>
<organism evidence="3 4">
    <name type="scientific">Methanoregula formicica (strain DSM 22288 / NBRC 105244 / SMSP)</name>
    <dbReference type="NCBI Taxonomy" id="593750"/>
    <lineage>
        <taxon>Archaea</taxon>
        <taxon>Methanobacteriati</taxon>
        <taxon>Methanobacteriota</taxon>
        <taxon>Stenosarchaea group</taxon>
        <taxon>Methanomicrobia</taxon>
        <taxon>Methanomicrobiales</taxon>
        <taxon>Methanoregulaceae</taxon>
        <taxon>Methanoregula</taxon>
    </lineage>
</organism>
<dbReference type="PROSITE" id="PS50113">
    <property type="entry name" value="PAC"/>
    <property type="match status" value="1"/>
</dbReference>
<dbReference type="Proteomes" id="UP000010824">
    <property type="component" value="Chromosome"/>
</dbReference>
<dbReference type="NCBIfam" id="TIGR00229">
    <property type="entry name" value="sensory_box"/>
    <property type="match status" value="3"/>
</dbReference>
<reference evidence="3 4" key="2">
    <citation type="journal article" date="2014" name="Genome Announc.">
        <title>Complete Genome Sequence of Methanoregula formicica SMSPT, a Mesophilic Hydrogenotrophic Methanogen Isolated from a Methanogenic Upflow Anaerobic Sludge Blanket Reactor.</title>
        <authorList>
            <person name="Yamamoto K."/>
            <person name="Tamaki H."/>
            <person name="Cadillo-Quiroz H."/>
            <person name="Imachi H."/>
            <person name="Kyrpides N."/>
            <person name="Woyke T."/>
            <person name="Goodwin L."/>
            <person name="Zinder S.H."/>
            <person name="Kamagata Y."/>
            <person name="Liu W.T."/>
        </authorList>
    </citation>
    <scope>NUCLEOTIDE SEQUENCE [LARGE SCALE GENOMIC DNA]</scope>
    <source>
        <strain evidence="4">DSM 22288 / NBRC 105244 / SMSP</strain>
    </source>
</reference>
<feature type="domain" description="PAC" evidence="2">
    <location>
        <begin position="267"/>
        <end position="317"/>
    </location>
</feature>
<dbReference type="SUPFAM" id="SSF55785">
    <property type="entry name" value="PYP-like sensor domain (PAS domain)"/>
    <property type="match status" value="3"/>
</dbReference>
<dbReference type="STRING" id="593750.Metfor_0271"/>
<feature type="domain" description="PAS" evidence="1">
    <location>
        <begin position="71"/>
        <end position="125"/>
    </location>
</feature>
<dbReference type="eggNOG" id="arCOG03931">
    <property type="taxonomic scope" value="Archaea"/>
</dbReference>
<dbReference type="PANTHER" id="PTHR44757">
    <property type="entry name" value="DIGUANYLATE CYCLASE DGCP"/>
    <property type="match status" value="1"/>
</dbReference>
<evidence type="ECO:0000259" key="2">
    <source>
        <dbReference type="PROSITE" id="PS50113"/>
    </source>
</evidence>
<dbReference type="InParanoid" id="L0H9D4"/>
<dbReference type="InterPro" id="IPR000014">
    <property type="entry name" value="PAS"/>
</dbReference>
<dbReference type="SUPFAM" id="SSF46785">
    <property type="entry name" value="Winged helix' DNA-binding domain"/>
    <property type="match status" value="1"/>
</dbReference>
<proteinExistence type="predicted"/>
<dbReference type="Pfam" id="PF07106">
    <property type="entry name" value="WHD_TBPIP"/>
    <property type="match status" value="1"/>
</dbReference>
<dbReference type="SMART" id="SM00091">
    <property type="entry name" value="PAS"/>
    <property type="match status" value="3"/>
</dbReference>
<dbReference type="InterPro" id="IPR000700">
    <property type="entry name" value="PAS-assoc_C"/>
</dbReference>
<dbReference type="EMBL" id="CP003167">
    <property type="protein sequence ID" value="AGB01352.1"/>
    <property type="molecule type" value="Genomic_DNA"/>
</dbReference>
<dbReference type="Gene3D" id="3.30.450.20">
    <property type="entry name" value="PAS domain"/>
    <property type="match status" value="3"/>
</dbReference>
<dbReference type="PANTHER" id="PTHR44757:SF2">
    <property type="entry name" value="BIOFILM ARCHITECTURE MAINTENANCE PROTEIN MBAA"/>
    <property type="match status" value="1"/>
</dbReference>
<dbReference type="InterPro" id="IPR052155">
    <property type="entry name" value="Biofilm_reg_signaling"/>
</dbReference>
<dbReference type="InterPro" id="IPR010776">
    <property type="entry name" value="Hop2_WH_dom"/>
</dbReference>
<dbReference type="Pfam" id="PF13188">
    <property type="entry name" value="PAS_8"/>
    <property type="match status" value="1"/>
</dbReference>
<evidence type="ECO:0000259" key="1">
    <source>
        <dbReference type="PROSITE" id="PS50112"/>
    </source>
</evidence>
<name>L0H9D4_METFS</name>
<feature type="domain" description="PAS" evidence="1">
    <location>
        <begin position="318"/>
        <end position="360"/>
    </location>
</feature>
<accession>L0H9D4</accession>
<dbReference type="PROSITE" id="PS50112">
    <property type="entry name" value="PAS"/>
    <property type="match status" value="2"/>
</dbReference>
<dbReference type="InterPro" id="IPR035965">
    <property type="entry name" value="PAS-like_dom_sf"/>
</dbReference>
<dbReference type="Pfam" id="PF13426">
    <property type="entry name" value="PAS_9"/>
    <property type="match status" value="2"/>
</dbReference>
<gene>
    <name evidence="3" type="ordered locus">Metfor_0271</name>
</gene>
<protein>
    <submittedName>
        <fullName evidence="3">PAS domain S-box</fullName>
    </submittedName>
</protein>
<dbReference type="AlphaFoldDB" id="L0H9D4"/>
<dbReference type="Gene3D" id="1.10.10.10">
    <property type="entry name" value="Winged helix-like DNA-binding domain superfamily/Winged helix DNA-binding domain"/>
    <property type="match status" value="1"/>
</dbReference>
<keyword evidence="4" id="KW-1185">Reference proteome</keyword>
<dbReference type="eggNOG" id="arCOG02348">
    <property type="taxonomic scope" value="Archaea"/>
</dbReference>
<evidence type="ECO:0000313" key="3">
    <source>
        <dbReference type="EMBL" id="AGB01352.1"/>
    </source>
</evidence>
<dbReference type="InterPro" id="IPR036390">
    <property type="entry name" value="WH_DNA-bd_sf"/>
</dbReference>